<comment type="caution">
    <text evidence="4">The sequence shown here is derived from an EMBL/GenBank/DDBJ whole genome shotgun (WGS) entry which is preliminary data.</text>
</comment>
<dbReference type="PANTHER" id="PTHR10285">
    <property type="entry name" value="URIDINE KINASE"/>
    <property type="match status" value="1"/>
</dbReference>
<dbReference type="InterPro" id="IPR010488">
    <property type="entry name" value="Zeta_toxin_domain"/>
</dbReference>
<dbReference type="InterPro" id="IPR027417">
    <property type="entry name" value="P-loop_NTPase"/>
</dbReference>
<dbReference type="OrthoDB" id="347435at2759"/>
<accession>A0A8H7D819</accession>
<dbReference type="GO" id="GO:0016301">
    <property type="term" value="F:kinase activity"/>
    <property type="evidence" value="ECO:0007669"/>
    <property type="project" value="InterPro"/>
</dbReference>
<reference evidence="4" key="1">
    <citation type="submission" date="2020-05" db="EMBL/GenBank/DDBJ databases">
        <title>Mycena genomes resolve the evolution of fungal bioluminescence.</title>
        <authorList>
            <person name="Tsai I.J."/>
        </authorList>
    </citation>
    <scope>NUCLEOTIDE SEQUENCE</scope>
    <source>
        <strain evidence="4">CCC161011</strain>
    </source>
</reference>
<evidence type="ECO:0000313" key="4">
    <source>
        <dbReference type="EMBL" id="KAF7362216.1"/>
    </source>
</evidence>
<dbReference type="GO" id="GO:0005524">
    <property type="term" value="F:ATP binding"/>
    <property type="evidence" value="ECO:0007669"/>
    <property type="project" value="UniProtKB-KW"/>
</dbReference>
<evidence type="ECO:0000256" key="2">
    <source>
        <dbReference type="ARBA" id="ARBA00022840"/>
    </source>
</evidence>
<keyword evidence="1" id="KW-0547">Nucleotide-binding</keyword>
<dbReference type="Pfam" id="PF06414">
    <property type="entry name" value="Zeta_toxin"/>
    <property type="match status" value="1"/>
</dbReference>
<evidence type="ECO:0000259" key="3">
    <source>
        <dbReference type="Pfam" id="PF06414"/>
    </source>
</evidence>
<keyword evidence="5" id="KW-1185">Reference proteome</keyword>
<dbReference type="Proteomes" id="UP000620124">
    <property type="component" value="Unassembled WGS sequence"/>
</dbReference>
<name>A0A8H7D819_9AGAR</name>
<sequence>MSALRPLLAHVLQAVSAARTRPLFVALQGPQGSGKSYLSALLVEELRSHSLNVALLSLDDIYLPHPELVSLAETHPDNALWRGRGQPGTHDVSLGLQVLTQLKEGRSVEIPRFEKSLFNGEGDRLPAGSESAIVVAPPVDVVIFEGWCVGFYPVSLDELDARWDGAWAVERQRLGMGDFVRKQDVLDVNEALKNYIPLWDFFDTFVQLQPSPSAEQSPLSVIYNWRLEQEHHMKARNGGKGMSDAGVKAFVDRYIPGYVFFGDGPTVGFGSLSPRWMGKSLRLRIDNSRVVVAAEKL</sequence>
<proteinExistence type="predicted"/>
<gene>
    <name evidence="4" type="ORF">MVEN_00567800</name>
</gene>
<organism evidence="4 5">
    <name type="scientific">Mycena venus</name>
    <dbReference type="NCBI Taxonomy" id="2733690"/>
    <lineage>
        <taxon>Eukaryota</taxon>
        <taxon>Fungi</taxon>
        <taxon>Dikarya</taxon>
        <taxon>Basidiomycota</taxon>
        <taxon>Agaricomycotina</taxon>
        <taxon>Agaricomycetes</taxon>
        <taxon>Agaricomycetidae</taxon>
        <taxon>Agaricales</taxon>
        <taxon>Marasmiineae</taxon>
        <taxon>Mycenaceae</taxon>
        <taxon>Mycena</taxon>
    </lineage>
</organism>
<evidence type="ECO:0000313" key="5">
    <source>
        <dbReference type="Proteomes" id="UP000620124"/>
    </source>
</evidence>
<dbReference type="SUPFAM" id="SSF52540">
    <property type="entry name" value="P-loop containing nucleoside triphosphate hydrolases"/>
    <property type="match status" value="1"/>
</dbReference>
<dbReference type="Gene3D" id="3.40.50.300">
    <property type="entry name" value="P-loop containing nucleotide triphosphate hydrolases"/>
    <property type="match status" value="1"/>
</dbReference>
<protein>
    <recommendedName>
        <fullName evidence="3">Zeta toxin domain-containing protein</fullName>
    </recommendedName>
</protein>
<feature type="domain" description="Zeta toxin" evidence="3">
    <location>
        <begin position="17"/>
        <end position="78"/>
    </location>
</feature>
<dbReference type="EMBL" id="JACAZI010000004">
    <property type="protein sequence ID" value="KAF7362216.1"/>
    <property type="molecule type" value="Genomic_DNA"/>
</dbReference>
<dbReference type="AlphaFoldDB" id="A0A8H7D819"/>
<keyword evidence="2" id="KW-0067">ATP-binding</keyword>
<evidence type="ECO:0000256" key="1">
    <source>
        <dbReference type="ARBA" id="ARBA00022741"/>
    </source>
</evidence>